<reference evidence="1" key="1">
    <citation type="journal article" date="2021" name="Proc. Natl. Acad. Sci. U.S.A.">
        <title>A Catalog of Tens of Thousands of Viruses from Human Metagenomes Reveals Hidden Associations with Chronic Diseases.</title>
        <authorList>
            <person name="Tisza M.J."/>
            <person name="Buck C.B."/>
        </authorList>
    </citation>
    <scope>NUCLEOTIDE SEQUENCE</scope>
    <source>
        <strain evidence="1">CtKcB20</strain>
    </source>
</reference>
<organism evidence="1">
    <name type="scientific">Siphoviridae sp. ctKcB20</name>
    <dbReference type="NCBI Taxonomy" id="2827568"/>
    <lineage>
        <taxon>Viruses</taxon>
        <taxon>Duplodnaviria</taxon>
        <taxon>Heunggongvirae</taxon>
        <taxon>Uroviricota</taxon>
        <taxon>Caudoviricetes</taxon>
    </lineage>
</organism>
<dbReference type="EMBL" id="BK015870">
    <property type="protein sequence ID" value="DAD70775.1"/>
    <property type="molecule type" value="Genomic_DNA"/>
</dbReference>
<name>A0A8S5LLP8_9CAUD</name>
<sequence length="35" mass="4086">MATSFLYLLLLSSYLLNQRMYHFHCQSLAVYSLTG</sequence>
<proteinExistence type="predicted"/>
<evidence type="ECO:0000313" key="1">
    <source>
        <dbReference type="EMBL" id="DAD70775.1"/>
    </source>
</evidence>
<protein>
    <submittedName>
        <fullName evidence="1">Uncharacterized protein</fullName>
    </submittedName>
</protein>
<accession>A0A8S5LLP8</accession>